<keyword evidence="3" id="KW-0804">Transcription</keyword>
<protein>
    <submittedName>
        <fullName evidence="7">NAC domain-containing protein, putative</fullName>
    </submittedName>
</protein>
<dbReference type="eggNOG" id="ENOG502QRTS">
    <property type="taxonomic scope" value="Eukaryota"/>
</dbReference>
<feature type="region of interest" description="Disordered" evidence="5">
    <location>
        <begin position="169"/>
        <end position="189"/>
    </location>
</feature>
<dbReference type="OrthoDB" id="1877845at2759"/>
<gene>
    <name evidence="7" type="ORF">RCOM_1187310</name>
</gene>
<dbReference type="GO" id="GO:0048731">
    <property type="term" value="P:system development"/>
    <property type="evidence" value="ECO:0000318"/>
    <property type="project" value="GO_Central"/>
</dbReference>
<dbReference type="KEGG" id="rcu:8270280"/>
<organism evidence="7 8">
    <name type="scientific">Ricinus communis</name>
    <name type="common">Castor bean</name>
    <dbReference type="NCBI Taxonomy" id="3988"/>
    <lineage>
        <taxon>Eukaryota</taxon>
        <taxon>Viridiplantae</taxon>
        <taxon>Streptophyta</taxon>
        <taxon>Embryophyta</taxon>
        <taxon>Tracheophyta</taxon>
        <taxon>Spermatophyta</taxon>
        <taxon>Magnoliopsida</taxon>
        <taxon>eudicotyledons</taxon>
        <taxon>Gunneridae</taxon>
        <taxon>Pentapetalae</taxon>
        <taxon>rosids</taxon>
        <taxon>fabids</taxon>
        <taxon>Malpighiales</taxon>
        <taxon>Euphorbiaceae</taxon>
        <taxon>Acalyphoideae</taxon>
        <taxon>Acalypheae</taxon>
        <taxon>Ricinus</taxon>
    </lineage>
</organism>
<sequence>MGDCSRLNLPPGFRFCPTDEELVSHFLYPKASLSSSCSNLIPELFLPPDPWKLHGKALSSGNQWYFFTQKKIMQSHQETENGFWKHLDIEEPILSDAGTKIGLKKLVMYYIGQHPTAIETSWMMQEYHLSKSSTSSLFADISCKRNRNSLDCHERVLCRVYQRKESSQSLSCTDDEDDDGDGDDDDGTELSCLDEVFLSLEDDVDDDLCFLPN</sequence>
<evidence type="ECO:0000256" key="3">
    <source>
        <dbReference type="ARBA" id="ARBA00023163"/>
    </source>
</evidence>
<keyword evidence="2" id="KW-0238">DNA-binding</keyword>
<dbReference type="InterPro" id="IPR003441">
    <property type="entry name" value="NAC-dom"/>
</dbReference>
<dbReference type="InterPro" id="IPR036093">
    <property type="entry name" value="NAC_dom_sf"/>
</dbReference>
<dbReference type="STRING" id="3988.B9RRD0"/>
<feature type="domain" description="NAC" evidence="6">
    <location>
        <begin position="9"/>
        <end position="163"/>
    </location>
</feature>
<dbReference type="AlphaFoldDB" id="B9RRD0"/>
<feature type="compositionally biased region" description="Acidic residues" evidence="5">
    <location>
        <begin position="173"/>
        <end position="188"/>
    </location>
</feature>
<keyword evidence="4" id="KW-0539">Nucleus</keyword>
<dbReference type="InParanoid" id="B9RRD0"/>
<evidence type="ECO:0000256" key="1">
    <source>
        <dbReference type="ARBA" id="ARBA00023015"/>
    </source>
</evidence>
<dbReference type="SUPFAM" id="SSF101941">
    <property type="entry name" value="NAC domain"/>
    <property type="match status" value="1"/>
</dbReference>
<dbReference type="PROSITE" id="PS51005">
    <property type="entry name" value="NAC"/>
    <property type="match status" value="1"/>
</dbReference>
<dbReference type="GO" id="GO:0006355">
    <property type="term" value="P:regulation of DNA-templated transcription"/>
    <property type="evidence" value="ECO:0007669"/>
    <property type="project" value="InterPro"/>
</dbReference>
<dbReference type="Pfam" id="PF02365">
    <property type="entry name" value="NAM"/>
    <property type="match status" value="1"/>
</dbReference>
<accession>B9RRD0</accession>
<name>B9RRD0_RICCO</name>
<keyword evidence="8" id="KW-1185">Reference proteome</keyword>
<reference evidence="8" key="1">
    <citation type="journal article" date="2010" name="Nat. Biotechnol.">
        <title>Draft genome sequence of the oilseed species Ricinus communis.</title>
        <authorList>
            <person name="Chan A.P."/>
            <person name="Crabtree J."/>
            <person name="Zhao Q."/>
            <person name="Lorenzi H."/>
            <person name="Orvis J."/>
            <person name="Puiu D."/>
            <person name="Melake-Berhan A."/>
            <person name="Jones K.M."/>
            <person name="Redman J."/>
            <person name="Chen G."/>
            <person name="Cahoon E.B."/>
            <person name="Gedil M."/>
            <person name="Stanke M."/>
            <person name="Haas B.J."/>
            <person name="Wortman J.R."/>
            <person name="Fraser-Liggett C.M."/>
            <person name="Ravel J."/>
            <person name="Rabinowicz P.D."/>
        </authorList>
    </citation>
    <scope>NUCLEOTIDE SEQUENCE [LARGE SCALE GENOMIC DNA]</scope>
    <source>
        <strain evidence="8">cv. Hale</strain>
    </source>
</reference>
<dbReference type="Gene3D" id="2.170.150.80">
    <property type="entry name" value="NAC domain"/>
    <property type="match status" value="1"/>
</dbReference>
<proteinExistence type="predicted"/>
<dbReference type="PANTHER" id="PTHR31719:SF85">
    <property type="entry name" value="NAC DOMAIN-CONTAINING PROTEIN"/>
    <property type="match status" value="1"/>
</dbReference>
<evidence type="ECO:0000313" key="7">
    <source>
        <dbReference type="EMBL" id="EEF46046.1"/>
    </source>
</evidence>
<dbReference type="EMBL" id="EQ973803">
    <property type="protein sequence ID" value="EEF46046.1"/>
    <property type="molecule type" value="Genomic_DNA"/>
</dbReference>
<evidence type="ECO:0000259" key="6">
    <source>
        <dbReference type="PROSITE" id="PS51005"/>
    </source>
</evidence>
<dbReference type="Proteomes" id="UP000008311">
    <property type="component" value="Unassembled WGS sequence"/>
</dbReference>
<evidence type="ECO:0000313" key="8">
    <source>
        <dbReference type="Proteomes" id="UP000008311"/>
    </source>
</evidence>
<dbReference type="GO" id="GO:0003677">
    <property type="term" value="F:DNA binding"/>
    <property type="evidence" value="ECO:0007669"/>
    <property type="project" value="UniProtKB-KW"/>
</dbReference>
<keyword evidence="1" id="KW-0805">Transcription regulation</keyword>
<dbReference type="PANTHER" id="PTHR31719">
    <property type="entry name" value="NAC TRANSCRIPTION FACTOR 56"/>
    <property type="match status" value="1"/>
</dbReference>
<evidence type="ECO:0000256" key="5">
    <source>
        <dbReference type="SAM" id="MobiDB-lite"/>
    </source>
</evidence>
<evidence type="ECO:0000256" key="4">
    <source>
        <dbReference type="ARBA" id="ARBA00023242"/>
    </source>
</evidence>
<evidence type="ECO:0000256" key="2">
    <source>
        <dbReference type="ARBA" id="ARBA00023125"/>
    </source>
</evidence>